<keyword evidence="3" id="KW-1185">Reference proteome</keyword>
<sequence length="674" mass="75032">MACELKCLGAQLVLKYFREKYTPLLITNDRHSSGSSEIANNSNTSPEQVSLRTGCIVVLSVEQPQSRLAWKLKSSHVFHLRDMTVMAFEYRAVRHHFSKTENIRRQCNSEEFSGITLGYLPPTRLIHSSIRISSRVFGHSSEANATKHSKEVGDSTRPTACGLGSVQSSSFSVTGKRSYTFLVRFVYSVYSVFRQCSRASNPWFCRRCLLPADIRRSDFTCSPSVPPPTKQNKREFPRPQGCQLHPRSTPSCLHFQSTRYCRSRVALSYTEERRAALLVRTSAFWWPLLATSSASHTLAPSIRLSAIPAASLTFPSRVFACRCWSPARASVQCSSSSCAGWPTIDHVYTTPYFGTFELNGSVVLLPSPGLALVASELSHALSSQVNGQSPISQHRLRNPRNTYATLAQNSLTAHHTKYNAGPPRVNIAPLYTPLPQRMTTSVPRQSSKRTRYHVVRVLWQHCTRNRTDDLALLAVLALEKAAGRMSLEVEYLKDGAKRQSPKHNSTSAYTRQKAKSKYRNRIRLERVSQKQSSETHKTPYDRVKRCRELSGGSLSLFLPTGCPGTGTRRGSRLVCLAGSAGHRRRAKHTSPTWMQTNKPRLAVSSCPASLPWPVPQPRPRFPSEGELITAWRLAVCPCHGGTNGPASLEDQSRRGGPSSAMKPPLQSLLPLSSW</sequence>
<feature type="compositionally biased region" description="Low complexity" evidence="1">
    <location>
        <begin position="663"/>
        <end position="674"/>
    </location>
</feature>
<feature type="region of interest" description="Disordered" evidence="1">
    <location>
        <begin position="644"/>
        <end position="674"/>
    </location>
</feature>
<accession>A0ABQ9IAJ7</accession>
<evidence type="ECO:0000313" key="3">
    <source>
        <dbReference type="Proteomes" id="UP001159363"/>
    </source>
</evidence>
<reference evidence="2 3" key="1">
    <citation type="submission" date="2023-02" db="EMBL/GenBank/DDBJ databases">
        <title>LHISI_Scaffold_Assembly.</title>
        <authorList>
            <person name="Stuart O.P."/>
            <person name="Cleave R."/>
            <person name="Magrath M.J.L."/>
            <person name="Mikheyev A.S."/>
        </authorList>
    </citation>
    <scope>NUCLEOTIDE SEQUENCE [LARGE SCALE GENOMIC DNA]</scope>
    <source>
        <strain evidence="2">Daus_M_001</strain>
        <tissue evidence="2">Leg muscle</tissue>
    </source>
</reference>
<feature type="region of interest" description="Disordered" evidence="1">
    <location>
        <begin position="494"/>
        <end position="520"/>
    </location>
</feature>
<name>A0ABQ9IAJ7_9NEOP</name>
<organism evidence="2 3">
    <name type="scientific">Dryococelus australis</name>
    <dbReference type="NCBI Taxonomy" id="614101"/>
    <lineage>
        <taxon>Eukaryota</taxon>
        <taxon>Metazoa</taxon>
        <taxon>Ecdysozoa</taxon>
        <taxon>Arthropoda</taxon>
        <taxon>Hexapoda</taxon>
        <taxon>Insecta</taxon>
        <taxon>Pterygota</taxon>
        <taxon>Neoptera</taxon>
        <taxon>Polyneoptera</taxon>
        <taxon>Phasmatodea</taxon>
        <taxon>Verophasmatodea</taxon>
        <taxon>Anareolatae</taxon>
        <taxon>Phasmatidae</taxon>
        <taxon>Eurycanthinae</taxon>
        <taxon>Dryococelus</taxon>
    </lineage>
</organism>
<protein>
    <submittedName>
        <fullName evidence="2">Uncharacterized protein</fullName>
    </submittedName>
</protein>
<evidence type="ECO:0000313" key="2">
    <source>
        <dbReference type="EMBL" id="KAJ8893690.1"/>
    </source>
</evidence>
<dbReference type="Proteomes" id="UP001159363">
    <property type="component" value="Chromosome 2"/>
</dbReference>
<dbReference type="EMBL" id="JARBHB010000002">
    <property type="protein sequence ID" value="KAJ8893690.1"/>
    <property type="molecule type" value="Genomic_DNA"/>
</dbReference>
<comment type="caution">
    <text evidence="2">The sequence shown here is derived from an EMBL/GenBank/DDBJ whole genome shotgun (WGS) entry which is preliminary data.</text>
</comment>
<evidence type="ECO:0000256" key="1">
    <source>
        <dbReference type="SAM" id="MobiDB-lite"/>
    </source>
</evidence>
<proteinExistence type="predicted"/>
<gene>
    <name evidence="2" type="ORF">PR048_006290</name>
</gene>